<keyword evidence="2" id="KW-0812">Transmembrane</keyword>
<dbReference type="AlphaFoldDB" id="A0AAV4ZZI9"/>
<evidence type="ECO:0000313" key="4">
    <source>
        <dbReference type="Proteomes" id="UP001050691"/>
    </source>
</evidence>
<protein>
    <submittedName>
        <fullName evidence="3">Uncharacterized protein</fullName>
    </submittedName>
</protein>
<feature type="compositionally biased region" description="Polar residues" evidence="1">
    <location>
        <begin position="24"/>
        <end position="45"/>
    </location>
</feature>
<organism evidence="3 4">
    <name type="scientific">Clathrus columnatus</name>
    <dbReference type="NCBI Taxonomy" id="1419009"/>
    <lineage>
        <taxon>Eukaryota</taxon>
        <taxon>Fungi</taxon>
        <taxon>Dikarya</taxon>
        <taxon>Basidiomycota</taxon>
        <taxon>Agaricomycotina</taxon>
        <taxon>Agaricomycetes</taxon>
        <taxon>Phallomycetidae</taxon>
        <taxon>Phallales</taxon>
        <taxon>Clathraceae</taxon>
        <taxon>Clathrus</taxon>
    </lineage>
</organism>
<name>A0AAV4ZZI9_9AGAM</name>
<dbReference type="EMBL" id="BPWL01000001">
    <property type="protein sequence ID" value="GJJ06338.1"/>
    <property type="molecule type" value="Genomic_DNA"/>
</dbReference>
<accession>A0AAV4ZZI9</accession>
<feature type="region of interest" description="Disordered" evidence="1">
    <location>
        <begin position="24"/>
        <end position="54"/>
    </location>
</feature>
<reference evidence="3" key="1">
    <citation type="submission" date="2021-10" db="EMBL/GenBank/DDBJ databases">
        <title>De novo Genome Assembly of Clathrus columnatus (Basidiomycota, Fungi) Using Illumina and Nanopore Sequence Data.</title>
        <authorList>
            <person name="Ogiso-Tanaka E."/>
            <person name="Itagaki H."/>
            <person name="Hosoya T."/>
            <person name="Hosaka K."/>
        </authorList>
    </citation>
    <scope>NUCLEOTIDE SEQUENCE</scope>
    <source>
        <strain evidence="3">MO-923</strain>
    </source>
</reference>
<keyword evidence="2" id="KW-0472">Membrane</keyword>
<proteinExistence type="predicted"/>
<evidence type="ECO:0000256" key="2">
    <source>
        <dbReference type="SAM" id="Phobius"/>
    </source>
</evidence>
<sequence>MIILDSETQKPPLVRRTPSIVSNTESVLSSDVSPPSYRSQGSRHSIQPMYGDRPPSICDADIPIKPKRRLRLEQGWCWKGLLYVLLVYAVVSIAVAVPYFVTHHNSSASTTPYNRMSGKGNGSNDVGSLVTAPPNISAADGKIIACNSWDDTYAYGYPDSTESSRLTFTIPTNVTNLWLRSTGKIHGLTSGKLSVILNPDITQTQFLASVTVTYDADNDSARNSTAICLMQLGESWGIGFYSSSSKSWDLDLQYQITMYMPQIDDETLTISQLSIALPGFSQSFQDLEEYIAFDNVNISGESSTVDGTLSAKNINISTSHASITGNYSIFESLSLQTSSGIIDTDIVLAGGTQDIPTNLSIQSMEGPVSARITLSGPSATNTTNLLVSTPPWFQASVLGEDSAMTIILNHADNLSHSELNLNVNTSFNRALVLLDNKFQGEFSLRSINGSILVADIDATTNFDSGTLEGSFPSPPYYRRSLDIQTHSPTELYGVVRRDDGGEDSPNTGQTNVQIQNYLALVAFGFFQSGDPNPTLAELGLRP</sequence>
<comment type="caution">
    <text evidence="3">The sequence shown here is derived from an EMBL/GenBank/DDBJ whole genome shotgun (WGS) entry which is preliminary data.</text>
</comment>
<dbReference type="Proteomes" id="UP001050691">
    <property type="component" value="Unassembled WGS sequence"/>
</dbReference>
<evidence type="ECO:0000313" key="3">
    <source>
        <dbReference type="EMBL" id="GJJ06338.1"/>
    </source>
</evidence>
<feature type="transmembrane region" description="Helical" evidence="2">
    <location>
        <begin position="76"/>
        <end position="101"/>
    </location>
</feature>
<keyword evidence="4" id="KW-1185">Reference proteome</keyword>
<gene>
    <name evidence="3" type="ORF">Clacol_000529</name>
</gene>
<keyword evidence="2" id="KW-1133">Transmembrane helix</keyword>
<evidence type="ECO:0000256" key="1">
    <source>
        <dbReference type="SAM" id="MobiDB-lite"/>
    </source>
</evidence>